<gene>
    <name evidence="5" type="ORF">GCM10010339_39640</name>
</gene>
<dbReference type="CDD" id="cd06170">
    <property type="entry name" value="LuxR_C_like"/>
    <property type="match status" value="1"/>
</dbReference>
<evidence type="ECO:0000313" key="5">
    <source>
        <dbReference type="EMBL" id="GHE05130.1"/>
    </source>
</evidence>
<proteinExistence type="predicted"/>
<evidence type="ECO:0000256" key="2">
    <source>
        <dbReference type="ARBA" id="ARBA00023125"/>
    </source>
</evidence>
<keyword evidence="6" id="KW-1185">Reference proteome</keyword>
<feature type="domain" description="HTH luxR-type" evidence="4">
    <location>
        <begin position="155"/>
        <end position="220"/>
    </location>
</feature>
<dbReference type="PRINTS" id="PR00038">
    <property type="entry name" value="HTHLUXR"/>
</dbReference>
<protein>
    <submittedName>
        <fullName evidence="5">Helix-turn-helix transcriptional regulator</fullName>
    </submittedName>
</protein>
<dbReference type="SUPFAM" id="SSF46894">
    <property type="entry name" value="C-terminal effector domain of the bipartite response regulators"/>
    <property type="match status" value="1"/>
</dbReference>
<evidence type="ECO:0000256" key="3">
    <source>
        <dbReference type="ARBA" id="ARBA00023163"/>
    </source>
</evidence>
<dbReference type="EMBL" id="BMVG01000008">
    <property type="protein sequence ID" value="GHE05130.1"/>
    <property type="molecule type" value="Genomic_DNA"/>
</dbReference>
<dbReference type="RefSeq" id="WP_189954158.1">
    <property type="nucleotide sequence ID" value="NZ_BMVG01000008.1"/>
</dbReference>
<reference evidence="5" key="1">
    <citation type="journal article" date="2014" name="Int. J. Syst. Evol. Microbiol.">
        <title>Complete genome sequence of Corynebacterium casei LMG S-19264T (=DSM 44701T), isolated from a smear-ripened cheese.</title>
        <authorList>
            <consortium name="US DOE Joint Genome Institute (JGI-PGF)"/>
            <person name="Walter F."/>
            <person name="Albersmeier A."/>
            <person name="Kalinowski J."/>
            <person name="Ruckert C."/>
        </authorList>
    </citation>
    <scope>NUCLEOTIDE SEQUENCE</scope>
    <source>
        <strain evidence="5">JCM 4714</strain>
    </source>
</reference>
<dbReference type="AlphaFoldDB" id="A0A918YJ88"/>
<evidence type="ECO:0000259" key="4">
    <source>
        <dbReference type="PROSITE" id="PS50043"/>
    </source>
</evidence>
<dbReference type="GO" id="GO:0006355">
    <property type="term" value="P:regulation of DNA-templated transcription"/>
    <property type="evidence" value="ECO:0007669"/>
    <property type="project" value="InterPro"/>
</dbReference>
<comment type="caution">
    <text evidence="5">The sequence shown here is derived from an EMBL/GenBank/DDBJ whole genome shotgun (WGS) entry which is preliminary data.</text>
</comment>
<dbReference type="PANTHER" id="PTHR44688">
    <property type="entry name" value="DNA-BINDING TRANSCRIPTIONAL ACTIVATOR DEVR_DOSR"/>
    <property type="match status" value="1"/>
</dbReference>
<dbReference type="InterPro" id="IPR000792">
    <property type="entry name" value="Tscrpt_reg_LuxR_C"/>
</dbReference>
<dbReference type="PANTHER" id="PTHR44688:SF16">
    <property type="entry name" value="DNA-BINDING TRANSCRIPTIONAL ACTIVATOR DEVR_DOSR"/>
    <property type="match status" value="1"/>
</dbReference>
<accession>A0A918YJ88</accession>
<dbReference type="GO" id="GO:0003677">
    <property type="term" value="F:DNA binding"/>
    <property type="evidence" value="ECO:0007669"/>
    <property type="project" value="UniProtKB-KW"/>
</dbReference>
<dbReference type="InterPro" id="IPR016032">
    <property type="entry name" value="Sig_transdc_resp-reg_C-effctor"/>
</dbReference>
<organism evidence="5 6">
    <name type="scientific">Streptomyces alanosinicus</name>
    <dbReference type="NCBI Taxonomy" id="68171"/>
    <lineage>
        <taxon>Bacteria</taxon>
        <taxon>Bacillati</taxon>
        <taxon>Actinomycetota</taxon>
        <taxon>Actinomycetes</taxon>
        <taxon>Kitasatosporales</taxon>
        <taxon>Streptomycetaceae</taxon>
        <taxon>Streptomyces</taxon>
    </lineage>
</organism>
<dbReference type="Proteomes" id="UP000655443">
    <property type="component" value="Unassembled WGS sequence"/>
</dbReference>
<dbReference type="SMART" id="SM00421">
    <property type="entry name" value="HTH_LUXR"/>
    <property type="match status" value="1"/>
</dbReference>
<keyword evidence="2" id="KW-0238">DNA-binding</keyword>
<dbReference type="Pfam" id="PF00196">
    <property type="entry name" value="GerE"/>
    <property type="match status" value="1"/>
</dbReference>
<evidence type="ECO:0000256" key="1">
    <source>
        <dbReference type="ARBA" id="ARBA00023015"/>
    </source>
</evidence>
<evidence type="ECO:0000313" key="6">
    <source>
        <dbReference type="Proteomes" id="UP000655443"/>
    </source>
</evidence>
<reference evidence="5" key="2">
    <citation type="submission" date="2020-09" db="EMBL/GenBank/DDBJ databases">
        <authorList>
            <person name="Sun Q."/>
            <person name="Ohkuma M."/>
        </authorList>
    </citation>
    <scope>NUCLEOTIDE SEQUENCE</scope>
    <source>
        <strain evidence="5">JCM 4714</strain>
    </source>
</reference>
<keyword evidence="1" id="KW-0805">Transcription regulation</keyword>
<name>A0A918YJ88_9ACTN</name>
<keyword evidence="3" id="KW-0804">Transcription</keyword>
<dbReference type="PROSITE" id="PS50043">
    <property type="entry name" value="HTH_LUXR_2"/>
    <property type="match status" value="1"/>
</dbReference>
<sequence length="222" mass="24244">MSLTTTELQSGTARRPHRVSVAVYAQDLVLRIGVVHQLRQRPEVELLDDTDAERAHASLVVVDSVDDEVIALLQRLQRNRATRTGLVVGSFESAALQRVIECGVAAVLRRTEADQDRLLHLAVALANGEGVLPGDLLGKLLSHVGSLQRSALDPHGLTLSTLTAREADMLRLVADGFDTAEIAQKTSYSERTVKNVLHEITTRLQLRNRAHAVGYALRNGLI</sequence>
<dbReference type="Gene3D" id="3.40.50.2300">
    <property type="match status" value="1"/>
</dbReference>